<feature type="non-terminal residue" evidence="3">
    <location>
        <position position="353"/>
    </location>
</feature>
<dbReference type="InterPro" id="IPR029044">
    <property type="entry name" value="Nucleotide-diphossugar_trans"/>
</dbReference>
<reference evidence="3" key="1">
    <citation type="submission" date="2023-10" db="EMBL/GenBank/DDBJ databases">
        <authorList>
            <person name="Chen Y."/>
            <person name="Shah S."/>
            <person name="Dougan E. K."/>
            <person name="Thang M."/>
            <person name="Chan C."/>
        </authorList>
    </citation>
    <scope>NUCLEOTIDE SEQUENCE [LARGE SCALE GENOMIC DNA]</scope>
</reference>
<sequence>AGRRPRGPRRAPALARGARFAQHGDGEELADQHRGAPGGQAGLLRQGRRPFHTPSISGAFSLQWCLWRRQGAPGLAAVGKDAGAPDGFQPPTAATDSAGALGVVAALSTRPAPTTSTLHYESEEDCPPPKVAFVVPFYSETESELRVTLESITGQKRFMMPVVIVVSDDGGPAPERPQAAIARLWRFGPPRQCISAVLIRGPNGGLAVARNRAIASLPPQVEWILNVDTGDKLDRRFLDLGFRVADARPDVHVVHPHLCYPDGNWDPPNLHVATDPLHKKNLMHCCPMFQRSVWEKAGGYDASFRFGWEDWDFWVRANMTVGLHVVNLKERCLYSYSPGGLHQLCQVSELPSS</sequence>
<name>A0ABN9TPZ2_9DINO</name>
<feature type="compositionally biased region" description="Low complexity" evidence="1">
    <location>
        <begin position="10"/>
        <end position="19"/>
    </location>
</feature>
<dbReference type="Proteomes" id="UP001189429">
    <property type="component" value="Unassembled WGS sequence"/>
</dbReference>
<dbReference type="EMBL" id="CAUYUJ010014953">
    <property type="protein sequence ID" value="CAK0848154.1"/>
    <property type="molecule type" value="Genomic_DNA"/>
</dbReference>
<feature type="region of interest" description="Disordered" evidence="1">
    <location>
        <begin position="1"/>
        <end position="50"/>
    </location>
</feature>
<dbReference type="InterPro" id="IPR050834">
    <property type="entry name" value="Glycosyltransf_2"/>
</dbReference>
<keyword evidence="4" id="KW-1185">Reference proteome</keyword>
<proteinExistence type="predicted"/>
<dbReference type="SUPFAM" id="SSF53448">
    <property type="entry name" value="Nucleotide-diphospho-sugar transferases"/>
    <property type="match status" value="1"/>
</dbReference>
<dbReference type="CDD" id="cd00761">
    <property type="entry name" value="Glyco_tranf_GTA_type"/>
    <property type="match status" value="1"/>
</dbReference>
<organism evidence="3 4">
    <name type="scientific">Prorocentrum cordatum</name>
    <dbReference type="NCBI Taxonomy" id="2364126"/>
    <lineage>
        <taxon>Eukaryota</taxon>
        <taxon>Sar</taxon>
        <taxon>Alveolata</taxon>
        <taxon>Dinophyceae</taxon>
        <taxon>Prorocentrales</taxon>
        <taxon>Prorocentraceae</taxon>
        <taxon>Prorocentrum</taxon>
    </lineage>
</organism>
<dbReference type="Gene3D" id="3.90.550.10">
    <property type="entry name" value="Spore Coat Polysaccharide Biosynthesis Protein SpsA, Chain A"/>
    <property type="match status" value="1"/>
</dbReference>
<dbReference type="PANTHER" id="PTHR43685">
    <property type="entry name" value="GLYCOSYLTRANSFERASE"/>
    <property type="match status" value="1"/>
</dbReference>
<evidence type="ECO:0000259" key="2">
    <source>
        <dbReference type="Pfam" id="PF00535"/>
    </source>
</evidence>
<feature type="non-terminal residue" evidence="3">
    <location>
        <position position="1"/>
    </location>
</feature>
<dbReference type="InterPro" id="IPR001173">
    <property type="entry name" value="Glyco_trans_2-like"/>
</dbReference>
<evidence type="ECO:0000313" key="3">
    <source>
        <dbReference type="EMBL" id="CAK0848154.1"/>
    </source>
</evidence>
<protein>
    <recommendedName>
        <fullName evidence="2">Glycosyltransferase 2-like domain-containing protein</fullName>
    </recommendedName>
</protein>
<evidence type="ECO:0000313" key="4">
    <source>
        <dbReference type="Proteomes" id="UP001189429"/>
    </source>
</evidence>
<dbReference type="Pfam" id="PF00535">
    <property type="entry name" value="Glycos_transf_2"/>
    <property type="match status" value="1"/>
</dbReference>
<feature type="compositionally biased region" description="Basic and acidic residues" evidence="1">
    <location>
        <begin position="22"/>
        <end position="34"/>
    </location>
</feature>
<feature type="domain" description="Glycosyltransferase 2-like" evidence="2">
    <location>
        <begin position="133"/>
        <end position="272"/>
    </location>
</feature>
<gene>
    <name evidence="3" type="ORF">PCOR1329_LOCUS41170</name>
</gene>
<accession>A0ABN9TPZ2</accession>
<evidence type="ECO:0000256" key="1">
    <source>
        <dbReference type="SAM" id="MobiDB-lite"/>
    </source>
</evidence>
<comment type="caution">
    <text evidence="3">The sequence shown here is derived from an EMBL/GenBank/DDBJ whole genome shotgun (WGS) entry which is preliminary data.</text>
</comment>
<dbReference type="PANTHER" id="PTHR43685:SF2">
    <property type="entry name" value="GLYCOSYLTRANSFERASE 2-LIKE DOMAIN-CONTAINING PROTEIN"/>
    <property type="match status" value="1"/>
</dbReference>